<feature type="domain" description="Arb2" evidence="3">
    <location>
        <begin position="334"/>
        <end position="402"/>
    </location>
</feature>
<evidence type="ECO:0000313" key="4">
    <source>
        <dbReference type="EMBL" id="CAD7248208.1"/>
    </source>
</evidence>
<keyword evidence="2" id="KW-0472">Membrane</keyword>
<dbReference type="InterPro" id="IPR048263">
    <property type="entry name" value="Arb2"/>
</dbReference>
<dbReference type="EMBL" id="CAJPEV010001744">
    <property type="protein sequence ID" value="CAG0894149.1"/>
    <property type="molecule type" value="Genomic_DNA"/>
</dbReference>
<protein>
    <recommendedName>
        <fullName evidence="3">Arb2 domain-containing protein</fullName>
    </recommendedName>
</protein>
<organism evidence="4">
    <name type="scientific">Darwinula stevensoni</name>
    <dbReference type="NCBI Taxonomy" id="69355"/>
    <lineage>
        <taxon>Eukaryota</taxon>
        <taxon>Metazoa</taxon>
        <taxon>Ecdysozoa</taxon>
        <taxon>Arthropoda</taxon>
        <taxon>Crustacea</taxon>
        <taxon>Oligostraca</taxon>
        <taxon>Ostracoda</taxon>
        <taxon>Podocopa</taxon>
        <taxon>Podocopida</taxon>
        <taxon>Darwinulocopina</taxon>
        <taxon>Darwinuloidea</taxon>
        <taxon>Darwinulidae</taxon>
        <taxon>Darwinula</taxon>
    </lineage>
</organism>
<feature type="domain" description="Arb2" evidence="3">
    <location>
        <begin position="138"/>
        <end position="330"/>
    </location>
</feature>
<reference evidence="4" key="1">
    <citation type="submission" date="2020-11" db="EMBL/GenBank/DDBJ databases">
        <authorList>
            <person name="Tran Van P."/>
        </authorList>
    </citation>
    <scope>NUCLEOTIDE SEQUENCE</scope>
</reference>
<evidence type="ECO:0000256" key="1">
    <source>
        <dbReference type="SAM" id="MobiDB-lite"/>
    </source>
</evidence>
<proteinExistence type="predicted"/>
<accession>A0A7R8XIA3</accession>
<dbReference type="GO" id="GO:0005634">
    <property type="term" value="C:nucleus"/>
    <property type="evidence" value="ECO:0007669"/>
    <property type="project" value="TreeGrafter"/>
</dbReference>
<feature type="compositionally biased region" description="Low complexity" evidence="1">
    <location>
        <begin position="65"/>
        <end position="86"/>
    </location>
</feature>
<dbReference type="GO" id="GO:0031048">
    <property type="term" value="P:regulatory ncRNA-mediated heterochromatin formation"/>
    <property type="evidence" value="ECO:0007669"/>
    <property type="project" value="TreeGrafter"/>
</dbReference>
<dbReference type="PANTHER" id="PTHR21357">
    <property type="entry name" value="FAM172 FAMILY PROTEIN HOMOLOG CG10038"/>
    <property type="match status" value="1"/>
</dbReference>
<dbReference type="GO" id="GO:0035197">
    <property type="term" value="F:siRNA binding"/>
    <property type="evidence" value="ECO:0007669"/>
    <property type="project" value="TreeGrafter"/>
</dbReference>
<dbReference type="InterPro" id="IPR053858">
    <property type="entry name" value="Arb2_dom"/>
</dbReference>
<dbReference type="OrthoDB" id="421951at2759"/>
<feature type="transmembrane region" description="Helical" evidence="2">
    <location>
        <begin position="6"/>
        <end position="26"/>
    </location>
</feature>
<evidence type="ECO:0000256" key="2">
    <source>
        <dbReference type="SAM" id="Phobius"/>
    </source>
</evidence>
<keyword evidence="2" id="KW-0812">Transmembrane</keyword>
<sequence>MGSWNVLSLVAAGFSSIVILGCICYYNKKKDNQDNLPEEGCENKRSSEYMDGISGKKQQTENLVSMSEPSSSLESPSSLGRSGEPSKAQEQPPSVTKDIGARNGKIPEEHEPKKRVGAECDSENRKRKDQGSKNHNQPSTLEDFGYCFNQDGELRRIMDGGRFVFEEKPGDHAYNQARYEELGNVITEYIYGLLEDPKHCDLNRVDIPLKKEKGNAKKDKRSFIFVSKDLDKKEDILILIHGSGPVRAGQWARRLIMNENLEKGTQIPFIKEGMRLGFGIIVLNTNDAASKQVHGSESGEKHAIYVWDQFLKGKEKKVGIIAHSYGGVVTMHLGSESGEKHAIYVWDQFLKGKEKKVGIIAHSYGGVVTMHLLSEREMSFKSQVKAIALTDSVHRMAFASKSRHKHLAFLKETLYHGQ</sequence>
<dbReference type="PANTHER" id="PTHR21357:SF4">
    <property type="entry name" value="FAM172 FAMILY PROTEIN HOMOLOG CG10038"/>
    <property type="match status" value="1"/>
</dbReference>
<name>A0A7R8XIA3_9CRUS</name>
<evidence type="ECO:0000259" key="3">
    <source>
        <dbReference type="Pfam" id="PF22749"/>
    </source>
</evidence>
<feature type="region of interest" description="Disordered" evidence="1">
    <location>
        <begin position="34"/>
        <end position="144"/>
    </location>
</feature>
<dbReference type="AlphaFoldDB" id="A0A7R8XIA3"/>
<keyword evidence="5" id="KW-1185">Reference proteome</keyword>
<dbReference type="InterPro" id="IPR029058">
    <property type="entry name" value="AB_hydrolase_fold"/>
</dbReference>
<dbReference type="Pfam" id="PF22749">
    <property type="entry name" value="Arb2"/>
    <property type="match status" value="2"/>
</dbReference>
<feature type="compositionally biased region" description="Basic and acidic residues" evidence="1">
    <location>
        <begin position="105"/>
        <end position="132"/>
    </location>
</feature>
<dbReference type="Proteomes" id="UP000677054">
    <property type="component" value="Unassembled WGS sequence"/>
</dbReference>
<dbReference type="EMBL" id="LR901261">
    <property type="protein sequence ID" value="CAD7248208.1"/>
    <property type="molecule type" value="Genomic_DNA"/>
</dbReference>
<dbReference type="SUPFAM" id="SSF53474">
    <property type="entry name" value="alpha/beta-Hydrolases"/>
    <property type="match status" value="2"/>
</dbReference>
<keyword evidence="2" id="KW-1133">Transmembrane helix</keyword>
<evidence type="ECO:0000313" key="5">
    <source>
        <dbReference type="Proteomes" id="UP000677054"/>
    </source>
</evidence>
<gene>
    <name evidence="4" type="ORF">DSTB1V02_LOCUS8028</name>
</gene>